<dbReference type="InterPro" id="IPR048389">
    <property type="entry name" value="YciQ-like_C"/>
</dbReference>
<feature type="domain" description="DUF2207" evidence="4">
    <location>
        <begin position="26"/>
        <end position="191"/>
    </location>
</feature>
<dbReference type="InterPro" id="IPR018702">
    <property type="entry name" value="DUF2207"/>
</dbReference>
<dbReference type="Pfam" id="PF09972">
    <property type="entry name" value="DUF2207"/>
    <property type="match status" value="1"/>
</dbReference>
<reference evidence="6 7" key="1">
    <citation type="submission" date="2016-04" db="EMBL/GenBank/DDBJ databases">
        <title>Comparative Genomics and Epigenetics of Sporosarcina ureae.</title>
        <authorList>
            <person name="Oliver A.S."/>
            <person name="Cooper K.K."/>
        </authorList>
    </citation>
    <scope>NUCLEOTIDE SEQUENCE [LARGE SCALE GENOMIC DNA]</scope>
    <source>
        <strain evidence="6 7">S204</strain>
    </source>
</reference>
<keyword evidence="3" id="KW-0732">Signal</keyword>
<evidence type="ECO:0008006" key="8">
    <source>
        <dbReference type="Google" id="ProtNLM"/>
    </source>
</evidence>
<feature type="transmembrane region" description="Helical" evidence="2">
    <location>
        <begin position="231"/>
        <end position="254"/>
    </location>
</feature>
<proteinExistence type="predicted"/>
<feature type="transmembrane region" description="Helical" evidence="2">
    <location>
        <begin position="421"/>
        <end position="439"/>
    </location>
</feature>
<gene>
    <name evidence="6" type="ORF">SporoS204_08025</name>
</gene>
<feature type="region of interest" description="Disordered" evidence="1">
    <location>
        <begin position="549"/>
        <end position="576"/>
    </location>
</feature>
<organism evidence="6 7">
    <name type="scientific">Sporosarcina ureae</name>
    <dbReference type="NCBI Taxonomy" id="1571"/>
    <lineage>
        <taxon>Bacteria</taxon>
        <taxon>Bacillati</taxon>
        <taxon>Bacillota</taxon>
        <taxon>Bacilli</taxon>
        <taxon>Bacillales</taxon>
        <taxon>Caryophanaceae</taxon>
        <taxon>Sporosarcina</taxon>
    </lineage>
</organism>
<accession>A0ABM6JV19</accession>
<dbReference type="EMBL" id="CP015108">
    <property type="protein sequence ID" value="ARF14093.1"/>
    <property type="molecule type" value="Genomic_DNA"/>
</dbReference>
<dbReference type="Proteomes" id="UP000192486">
    <property type="component" value="Chromosome"/>
</dbReference>
<evidence type="ECO:0000259" key="4">
    <source>
        <dbReference type="Pfam" id="PF09972"/>
    </source>
</evidence>
<evidence type="ECO:0000256" key="2">
    <source>
        <dbReference type="SAM" id="Phobius"/>
    </source>
</evidence>
<evidence type="ECO:0000313" key="6">
    <source>
        <dbReference type="EMBL" id="ARF14093.1"/>
    </source>
</evidence>
<feature type="signal peptide" evidence="3">
    <location>
        <begin position="1"/>
        <end position="22"/>
    </location>
</feature>
<feature type="compositionally biased region" description="Gly residues" evidence="1">
    <location>
        <begin position="561"/>
        <end position="576"/>
    </location>
</feature>
<evidence type="ECO:0000256" key="1">
    <source>
        <dbReference type="SAM" id="MobiDB-lite"/>
    </source>
</evidence>
<keyword evidence="2" id="KW-0472">Membrane</keyword>
<feature type="domain" description="Predicted membrane protein YciQ-like C-terminal" evidence="5">
    <location>
        <begin position="288"/>
        <end position="460"/>
    </location>
</feature>
<evidence type="ECO:0000256" key="3">
    <source>
        <dbReference type="SAM" id="SignalP"/>
    </source>
</evidence>
<keyword evidence="2" id="KW-1133">Transmembrane helix</keyword>
<keyword evidence="2" id="KW-0812">Transmembrane</keyword>
<feature type="chain" id="PRO_5045232112" description="DUF2207 domain-containing protein" evidence="3">
    <location>
        <begin position="23"/>
        <end position="576"/>
    </location>
</feature>
<feature type="transmembrane region" description="Helical" evidence="2">
    <location>
        <begin position="396"/>
        <end position="415"/>
    </location>
</feature>
<protein>
    <recommendedName>
        <fullName evidence="8">DUF2207 domain-containing protein</fullName>
    </recommendedName>
</protein>
<keyword evidence="7" id="KW-1185">Reference proteome</keyword>
<evidence type="ECO:0000259" key="5">
    <source>
        <dbReference type="Pfam" id="PF20990"/>
    </source>
</evidence>
<sequence length="576" mass="64911">MKWKLLLVALLAFLVLPTTAGAVDFSISDVKINAQLEPDGTVQVKEQHTYDFDSEFNGIIREIQPKRGASIKDFTAFEKGKELEIEKRDTEYRVHRKGDSEVVIFDLQYTIRNGMEKYNDGAQFYWPFFDRRNETDYGNMTIKIVPPSQASDVMFIGYDSAENTGKVQPDGTVVFSLGEVRAGDDGDIRVVYESSLFPEMTAVDSDIRPTLKKDQEMAAMSRQKFIQNQKMIGTVGGVSTVAGILGVGFIGFIANTRRKRYVREAHYQMESNGFYVPANDMSLPAVLLFKNGVASVELMSAALLDLVRKGNVKQLSDEEFELVDANVRLEHEKHLIQLLFFQIGHDQKFTLSELKRYTKEKKNYEAFDKKFVMWKDFLKAELNEYDLKVKTTKERVILSLIGVLGIGFAISFINYELYVQLVIVGILTLVAFGFALFYSPYNYEGILLKLEWERVGQWMKELDTKKWEGLSLDDRFRVLIYGVGVKHPELDSYYKDFVSAQKQLDQNRTRNEDRYRQGTGDAQYENSYYGGAVYNPVFLAGSFNQASSNVSNNAPSSDSSSGGGGTGGGGGGSGAF</sequence>
<dbReference type="Pfam" id="PF20990">
    <property type="entry name" value="DUF2207_C"/>
    <property type="match status" value="1"/>
</dbReference>
<dbReference type="RefSeq" id="WP_029053926.1">
    <property type="nucleotide sequence ID" value="NZ_CP015108.1"/>
</dbReference>
<name>A0ABM6JV19_SPOUR</name>
<evidence type="ECO:0000313" key="7">
    <source>
        <dbReference type="Proteomes" id="UP000192486"/>
    </source>
</evidence>